<evidence type="ECO:0000313" key="4">
    <source>
        <dbReference type="WBParaSite" id="NBR_0002147401-mRNA-1"/>
    </source>
</evidence>
<dbReference type="EMBL" id="UYSL01026385">
    <property type="protein sequence ID" value="VDL85317.1"/>
    <property type="molecule type" value="Genomic_DNA"/>
</dbReference>
<feature type="compositionally biased region" description="Basic and acidic residues" evidence="1">
    <location>
        <begin position="66"/>
        <end position="79"/>
    </location>
</feature>
<dbReference type="WBParaSite" id="NBR_0002147401-mRNA-1">
    <property type="protein sequence ID" value="NBR_0002147401-mRNA-1"/>
    <property type="gene ID" value="NBR_0002147401"/>
</dbReference>
<gene>
    <name evidence="2" type="ORF">NBR_LOCUS21475</name>
</gene>
<feature type="compositionally biased region" description="Low complexity" evidence="1">
    <location>
        <begin position="88"/>
        <end position="99"/>
    </location>
</feature>
<evidence type="ECO:0000313" key="3">
    <source>
        <dbReference type="Proteomes" id="UP000271162"/>
    </source>
</evidence>
<evidence type="ECO:0000313" key="2">
    <source>
        <dbReference type="EMBL" id="VDL85317.1"/>
    </source>
</evidence>
<accession>A0A0N4YW52</accession>
<feature type="compositionally biased region" description="Pro residues" evidence="1">
    <location>
        <begin position="100"/>
        <end position="118"/>
    </location>
</feature>
<name>A0A0N4YW52_NIPBR</name>
<dbReference type="Proteomes" id="UP000271162">
    <property type="component" value="Unassembled WGS sequence"/>
</dbReference>
<sequence>MRKSGSAHSSLAPLDAVEPKIRTRVAKPPPPAKPAGLALRPRSAAKVTPVLPQSVEGTDQASRGSPTEHERSTRAELSVEIRAAPKVSRTPSNRSSRPRLAPPPPPPKKPNPPPPPQKPPRDQKRVSVVEPASEICKHQLSAQVTVEQRSVSPSAGCDEKPRPSAPTIPLPQPPVPDPSDYDGGEYECYERIDFCSDSQPSSERTETETEPQSARDRLSETILELFLPVLAG</sequence>
<feature type="compositionally biased region" description="Basic and acidic residues" evidence="1">
    <location>
        <begin position="203"/>
        <end position="216"/>
    </location>
</feature>
<reference evidence="4" key="1">
    <citation type="submission" date="2017-02" db="UniProtKB">
        <authorList>
            <consortium name="WormBaseParasite"/>
        </authorList>
    </citation>
    <scope>IDENTIFICATION</scope>
</reference>
<feature type="region of interest" description="Disordered" evidence="1">
    <location>
        <begin position="1"/>
        <end position="216"/>
    </location>
</feature>
<feature type="compositionally biased region" description="Polar residues" evidence="1">
    <location>
        <begin position="55"/>
        <end position="65"/>
    </location>
</feature>
<evidence type="ECO:0000256" key="1">
    <source>
        <dbReference type="SAM" id="MobiDB-lite"/>
    </source>
</evidence>
<proteinExistence type="predicted"/>
<organism evidence="4">
    <name type="scientific">Nippostrongylus brasiliensis</name>
    <name type="common">Rat hookworm</name>
    <dbReference type="NCBI Taxonomy" id="27835"/>
    <lineage>
        <taxon>Eukaryota</taxon>
        <taxon>Metazoa</taxon>
        <taxon>Ecdysozoa</taxon>
        <taxon>Nematoda</taxon>
        <taxon>Chromadorea</taxon>
        <taxon>Rhabditida</taxon>
        <taxon>Rhabditina</taxon>
        <taxon>Rhabditomorpha</taxon>
        <taxon>Strongyloidea</taxon>
        <taxon>Heligmosomidae</taxon>
        <taxon>Nippostrongylus</taxon>
    </lineage>
</organism>
<keyword evidence="3" id="KW-1185">Reference proteome</keyword>
<protein>
    <submittedName>
        <fullName evidence="4">Extensin-like</fullName>
    </submittedName>
</protein>
<reference evidence="2 3" key="2">
    <citation type="submission" date="2018-11" db="EMBL/GenBank/DDBJ databases">
        <authorList>
            <consortium name="Pathogen Informatics"/>
        </authorList>
    </citation>
    <scope>NUCLEOTIDE SEQUENCE [LARGE SCALE GENOMIC DNA]</scope>
</reference>
<feature type="compositionally biased region" description="Pro residues" evidence="1">
    <location>
        <begin position="163"/>
        <end position="177"/>
    </location>
</feature>
<dbReference type="AlphaFoldDB" id="A0A0N4YW52"/>
<feature type="compositionally biased region" description="Polar residues" evidence="1">
    <location>
        <begin position="140"/>
        <end position="153"/>
    </location>
</feature>